<feature type="compositionally biased region" description="Basic and acidic residues" evidence="1">
    <location>
        <begin position="12"/>
        <end position="24"/>
    </location>
</feature>
<feature type="compositionally biased region" description="Polar residues" evidence="1">
    <location>
        <begin position="1"/>
        <end position="11"/>
    </location>
</feature>
<feature type="compositionally biased region" description="Basic and acidic residues" evidence="1">
    <location>
        <begin position="450"/>
        <end position="459"/>
    </location>
</feature>
<evidence type="ECO:0000256" key="1">
    <source>
        <dbReference type="SAM" id="MobiDB-lite"/>
    </source>
</evidence>
<feature type="compositionally biased region" description="Polar residues" evidence="1">
    <location>
        <begin position="418"/>
        <end position="432"/>
    </location>
</feature>
<name>A0AAV2R386_MEGNR</name>
<organism evidence="2 3">
    <name type="scientific">Meganyctiphanes norvegica</name>
    <name type="common">Northern krill</name>
    <name type="synonym">Thysanopoda norvegica</name>
    <dbReference type="NCBI Taxonomy" id="48144"/>
    <lineage>
        <taxon>Eukaryota</taxon>
        <taxon>Metazoa</taxon>
        <taxon>Ecdysozoa</taxon>
        <taxon>Arthropoda</taxon>
        <taxon>Crustacea</taxon>
        <taxon>Multicrustacea</taxon>
        <taxon>Malacostraca</taxon>
        <taxon>Eumalacostraca</taxon>
        <taxon>Eucarida</taxon>
        <taxon>Euphausiacea</taxon>
        <taxon>Euphausiidae</taxon>
        <taxon>Meganyctiphanes</taxon>
    </lineage>
</organism>
<dbReference type="AlphaFoldDB" id="A0AAV2R386"/>
<sequence length="609" mass="69166">YIPGSMSPTQNDNEKDSEVSRSGEEDPLTQMLNGLSLTDVKTKSSDKEPTIDLIEGLRHLDIKKEDAEELGNLYSKKEDDETEKEESESEEETNEKIKSEDDNQHEEDKLHLYEEENEGKTKKPKEIDESLSEKSSKEKNTQSDDDKTDKDSDDDNTTEESDDENPADELYEQNKSYVTEDNYEHENSYKPVFDSSPEETPLAKSKVDEEKTKKPKAIVYAKRGLGTGAGGGIEYHNAFPDFMYQDQLRATTPYSAIQPNSSPAYGWSPDSAQNSSPTHAWSPDNSFSMDTFDSSAYHSPPYMSGSDCGNLGSNGQMYMNQNSYQDQYSYPLTPPFSDGASIQDESDFSDGVPSPMAPSQHDFMQDYTQIQDEHSLDDILEVLNKEKFGGLDVTGCVPPEKIMPYLQELLRIPEGSENADNSGNNQDVSPTQPILKPRETWSDGRNQTSAEHEIRKRLNPEVLEKTTRQINYQENEKLCEKDEEGDTPYMVVVSNYERKNYYELLYAMQERLKTIRICCDLPVCVRTHACKVCGNTDDLQFYSPLSMRNNVGDTALKNAVSMKFPKEVVNYLCSGLEERQGDMRRVFDMEASNFFQQNSFIYPVLARFL</sequence>
<feature type="compositionally biased region" description="Acidic residues" evidence="1">
    <location>
        <begin position="80"/>
        <end position="93"/>
    </location>
</feature>
<accession>A0AAV2R386</accession>
<gene>
    <name evidence="2" type="ORF">MNOR_LOCUS18688</name>
</gene>
<keyword evidence="3" id="KW-1185">Reference proteome</keyword>
<dbReference type="EMBL" id="CAXKWB010013494">
    <property type="protein sequence ID" value="CAL4107975.1"/>
    <property type="molecule type" value="Genomic_DNA"/>
</dbReference>
<feature type="region of interest" description="Disordered" evidence="1">
    <location>
        <begin position="60"/>
        <end position="213"/>
    </location>
</feature>
<proteinExistence type="predicted"/>
<protein>
    <submittedName>
        <fullName evidence="2">Uncharacterized protein</fullName>
    </submittedName>
</protein>
<feature type="region of interest" description="Disordered" evidence="1">
    <location>
        <begin position="261"/>
        <end position="282"/>
    </location>
</feature>
<evidence type="ECO:0000313" key="3">
    <source>
        <dbReference type="Proteomes" id="UP001497623"/>
    </source>
</evidence>
<comment type="caution">
    <text evidence="2">The sequence shown here is derived from an EMBL/GenBank/DDBJ whole genome shotgun (WGS) entry which is preliminary data.</text>
</comment>
<dbReference type="Proteomes" id="UP001497623">
    <property type="component" value="Unassembled WGS sequence"/>
</dbReference>
<feature type="compositionally biased region" description="Polar residues" evidence="1">
    <location>
        <begin position="270"/>
        <end position="282"/>
    </location>
</feature>
<feature type="region of interest" description="Disordered" evidence="1">
    <location>
        <begin position="415"/>
        <end position="459"/>
    </location>
</feature>
<evidence type="ECO:0000313" key="2">
    <source>
        <dbReference type="EMBL" id="CAL4107975.1"/>
    </source>
</evidence>
<feature type="region of interest" description="Disordered" evidence="1">
    <location>
        <begin position="1"/>
        <end position="48"/>
    </location>
</feature>
<reference evidence="2 3" key="1">
    <citation type="submission" date="2024-05" db="EMBL/GenBank/DDBJ databases">
        <authorList>
            <person name="Wallberg A."/>
        </authorList>
    </citation>
    <scope>NUCLEOTIDE SEQUENCE [LARGE SCALE GENOMIC DNA]</scope>
</reference>
<feature type="non-terminal residue" evidence="2">
    <location>
        <position position="1"/>
    </location>
</feature>
<feature type="compositionally biased region" description="Acidic residues" evidence="1">
    <location>
        <begin position="151"/>
        <end position="171"/>
    </location>
</feature>
<feature type="compositionally biased region" description="Basic and acidic residues" evidence="1">
    <location>
        <begin position="94"/>
        <end position="150"/>
    </location>
</feature>